<comment type="caution">
    <text evidence="1">The sequence shown here is derived from an EMBL/GenBank/DDBJ whole genome shotgun (WGS) entry which is preliminary data.</text>
</comment>
<organism evidence="1">
    <name type="scientific">Thermofilum pendens</name>
    <dbReference type="NCBI Taxonomy" id="2269"/>
    <lineage>
        <taxon>Archaea</taxon>
        <taxon>Thermoproteota</taxon>
        <taxon>Thermoprotei</taxon>
        <taxon>Thermofilales</taxon>
        <taxon>Thermofilaceae</taxon>
        <taxon>Thermofilum</taxon>
    </lineage>
</organism>
<accession>A0A7C3SM59</accession>
<dbReference type="EMBL" id="DTIB01000091">
    <property type="protein sequence ID" value="HGB25289.1"/>
    <property type="molecule type" value="Genomic_DNA"/>
</dbReference>
<evidence type="ECO:0000313" key="1">
    <source>
        <dbReference type="EMBL" id="HGB25289.1"/>
    </source>
</evidence>
<name>A0A7C3SM59_THEPE</name>
<gene>
    <name evidence="1" type="ORF">ENV88_04500</name>
</gene>
<reference evidence="1" key="1">
    <citation type="journal article" date="2020" name="mSystems">
        <title>Genome- and Community-Level Interaction Insights into Carbon Utilization and Element Cycling Functions of Hydrothermarchaeota in Hydrothermal Sediment.</title>
        <authorList>
            <person name="Zhou Z."/>
            <person name="Liu Y."/>
            <person name="Xu W."/>
            <person name="Pan J."/>
            <person name="Luo Z.H."/>
            <person name="Li M."/>
        </authorList>
    </citation>
    <scope>NUCLEOTIDE SEQUENCE [LARGE SCALE GENOMIC DNA]</scope>
    <source>
        <strain evidence="1">SpSt-8</strain>
    </source>
</reference>
<proteinExistence type="predicted"/>
<protein>
    <submittedName>
        <fullName evidence="1">Uncharacterized protein</fullName>
    </submittedName>
</protein>
<dbReference type="AlphaFoldDB" id="A0A7C3SM59"/>
<sequence>MEPLRALEHVERILRKRGYATERLTEEGEHVLKVALGQKLVFIRFHEERGLLKELRLRYEGHPGLTILKCDDPEKPARCIEELLSRIPAPRD</sequence>